<dbReference type="EMBL" id="MARB01000003">
    <property type="protein sequence ID" value="ODJ89100.1"/>
    <property type="molecule type" value="Genomic_DNA"/>
</dbReference>
<feature type="domain" description="Response regulatory" evidence="4">
    <location>
        <begin position="4"/>
        <end position="122"/>
    </location>
</feature>
<comment type="catalytic activity">
    <reaction evidence="2">
        <text>2 GTP = 3',3'-c-di-GMP + 2 diphosphate</text>
        <dbReference type="Rhea" id="RHEA:24898"/>
        <dbReference type="ChEBI" id="CHEBI:33019"/>
        <dbReference type="ChEBI" id="CHEBI:37565"/>
        <dbReference type="ChEBI" id="CHEBI:58805"/>
        <dbReference type="EC" id="2.7.7.65"/>
    </reaction>
</comment>
<dbReference type="SMART" id="SM00267">
    <property type="entry name" value="GGDEF"/>
    <property type="match status" value="1"/>
</dbReference>
<feature type="domain" description="Response regulatory" evidence="4">
    <location>
        <begin position="131"/>
        <end position="256"/>
    </location>
</feature>
<keyword evidence="7" id="KW-1185">Reference proteome</keyword>
<accession>A0A7Z0VNY6</accession>
<dbReference type="InterPro" id="IPR043128">
    <property type="entry name" value="Rev_trsase/Diguanyl_cyclase"/>
</dbReference>
<dbReference type="GO" id="GO:0052621">
    <property type="term" value="F:diguanylate cyclase activity"/>
    <property type="evidence" value="ECO:0007669"/>
    <property type="project" value="UniProtKB-EC"/>
</dbReference>
<dbReference type="EC" id="2.7.7.65" evidence="1"/>
<reference evidence="6 7" key="1">
    <citation type="submission" date="2016-06" db="EMBL/GenBank/DDBJ databases">
        <title>Genome sequence of endosymbiont of Candidatus Endolucinida thiodiazotropha.</title>
        <authorList>
            <person name="Poehlein A."/>
            <person name="Koenig S."/>
            <person name="Heiden S.E."/>
            <person name="Thuermer A."/>
            <person name="Voget S."/>
            <person name="Daniel R."/>
            <person name="Markert S."/>
            <person name="Gros O."/>
            <person name="Schweder T."/>
        </authorList>
    </citation>
    <scope>NUCLEOTIDE SEQUENCE [LARGE SCALE GENOMIC DNA]</scope>
    <source>
        <strain evidence="6 7">COS</strain>
    </source>
</reference>
<evidence type="ECO:0000256" key="2">
    <source>
        <dbReference type="ARBA" id="ARBA00034247"/>
    </source>
</evidence>
<dbReference type="SMART" id="SM00448">
    <property type="entry name" value="REC"/>
    <property type="match status" value="2"/>
</dbReference>
<feature type="modified residue" description="4-aspartylphosphate" evidence="3">
    <location>
        <position position="186"/>
    </location>
</feature>
<comment type="caution">
    <text evidence="6">The sequence shown here is derived from an EMBL/GenBank/DDBJ whole genome shotgun (WGS) entry which is preliminary data.</text>
</comment>
<dbReference type="Gene3D" id="3.40.50.2300">
    <property type="match status" value="2"/>
</dbReference>
<name>A0A7Z0VNY6_9GAMM</name>
<dbReference type="NCBIfam" id="TIGR00254">
    <property type="entry name" value="GGDEF"/>
    <property type="match status" value="1"/>
</dbReference>
<feature type="domain" description="GGDEF" evidence="5">
    <location>
        <begin position="302"/>
        <end position="428"/>
    </location>
</feature>
<evidence type="ECO:0000313" key="7">
    <source>
        <dbReference type="Proteomes" id="UP000094769"/>
    </source>
</evidence>
<dbReference type="GO" id="GO:1902201">
    <property type="term" value="P:negative regulation of bacterial-type flagellum-dependent cell motility"/>
    <property type="evidence" value="ECO:0007669"/>
    <property type="project" value="TreeGrafter"/>
</dbReference>
<dbReference type="PROSITE" id="PS50110">
    <property type="entry name" value="RESPONSE_REGULATORY"/>
    <property type="match status" value="2"/>
</dbReference>
<dbReference type="GO" id="GO:0005886">
    <property type="term" value="C:plasma membrane"/>
    <property type="evidence" value="ECO:0007669"/>
    <property type="project" value="TreeGrafter"/>
</dbReference>
<dbReference type="SUPFAM" id="SSF52172">
    <property type="entry name" value="CheY-like"/>
    <property type="match status" value="2"/>
</dbReference>
<dbReference type="SUPFAM" id="SSF55073">
    <property type="entry name" value="Nucleotide cyclase"/>
    <property type="match status" value="1"/>
</dbReference>
<dbReference type="InterPro" id="IPR001789">
    <property type="entry name" value="Sig_transdc_resp-reg_receiver"/>
</dbReference>
<dbReference type="InterPro" id="IPR029787">
    <property type="entry name" value="Nucleotide_cyclase"/>
</dbReference>
<dbReference type="Pfam" id="PF00072">
    <property type="entry name" value="Response_reg"/>
    <property type="match status" value="2"/>
</dbReference>
<dbReference type="InterPro" id="IPR000160">
    <property type="entry name" value="GGDEF_dom"/>
</dbReference>
<dbReference type="GO" id="GO:0043709">
    <property type="term" value="P:cell adhesion involved in single-species biofilm formation"/>
    <property type="evidence" value="ECO:0007669"/>
    <property type="project" value="TreeGrafter"/>
</dbReference>
<comment type="caution">
    <text evidence="3">Lacks conserved residue(s) required for the propagation of feature annotation.</text>
</comment>
<dbReference type="Proteomes" id="UP000094769">
    <property type="component" value="Unassembled WGS sequence"/>
</dbReference>
<dbReference type="GO" id="GO:0000160">
    <property type="term" value="P:phosphorelay signal transduction system"/>
    <property type="evidence" value="ECO:0007669"/>
    <property type="project" value="InterPro"/>
</dbReference>
<evidence type="ECO:0000259" key="5">
    <source>
        <dbReference type="PROSITE" id="PS50887"/>
    </source>
</evidence>
<keyword evidence="3" id="KW-0597">Phosphoprotein</keyword>
<organism evidence="6 7">
    <name type="scientific">Candidatus Thiodiazotropha endolucinida</name>
    <dbReference type="NCBI Taxonomy" id="1655433"/>
    <lineage>
        <taxon>Bacteria</taxon>
        <taxon>Pseudomonadati</taxon>
        <taxon>Pseudomonadota</taxon>
        <taxon>Gammaproteobacteria</taxon>
        <taxon>Chromatiales</taxon>
        <taxon>Sedimenticolaceae</taxon>
        <taxon>Candidatus Thiodiazotropha</taxon>
    </lineage>
</organism>
<dbReference type="Gene3D" id="3.30.70.270">
    <property type="match status" value="1"/>
</dbReference>
<dbReference type="InterPro" id="IPR050469">
    <property type="entry name" value="Diguanylate_Cyclase"/>
</dbReference>
<evidence type="ECO:0000313" key="6">
    <source>
        <dbReference type="EMBL" id="ODJ89100.1"/>
    </source>
</evidence>
<evidence type="ECO:0000256" key="3">
    <source>
        <dbReference type="PROSITE-ProRule" id="PRU00169"/>
    </source>
</evidence>
<dbReference type="OrthoDB" id="9812260at2"/>
<dbReference type="InterPro" id="IPR011006">
    <property type="entry name" value="CheY-like_superfamily"/>
</dbReference>
<evidence type="ECO:0000256" key="1">
    <source>
        <dbReference type="ARBA" id="ARBA00012528"/>
    </source>
</evidence>
<evidence type="ECO:0000259" key="4">
    <source>
        <dbReference type="PROSITE" id="PS50110"/>
    </source>
</evidence>
<proteinExistence type="predicted"/>
<dbReference type="PROSITE" id="PS50887">
    <property type="entry name" value="GGDEF"/>
    <property type="match status" value="1"/>
</dbReference>
<dbReference type="CDD" id="cd01949">
    <property type="entry name" value="GGDEF"/>
    <property type="match status" value="1"/>
</dbReference>
<sequence length="441" mass="49428">MGNSIMLVDSSSAAREVLTRRLQTAMPEIIITSCASASKALELIEQDRYSLITTALLLPDMDGLDFCRSIRSSKRNRYTPVIVVSSDADQRLLHEGFNAGVTDYFDKALGFKAFGQFIKSFMERNPDLCGRILYIEDSKTAATVTRQIMEQHGMEVLHVTSVEEAQSLLESARTQRVKGFDLVITDFHLKGEMTGGDLLYFLRVRMHYSPQELPVLVTTGNDETHTQVEVFNAGANDFVIKPLVEEVVMARIRSLLLVKYQYDALLRQTLDMERIATTDALTGTRNRRYLVDEGQRFLSSFENGWVMIIDLDHFKRINDTNGHLMGDKVLMALGKLLNRRFNDSLPVRFGGEEFVVIAHGPEIPARAEDLRMAVEKLNPVGIEVTVSIGLACVDDHPGDDLNTLLGHADKALYAAKNYGRNQAYVNSRGDCVKPAAQEIRF</sequence>
<dbReference type="AlphaFoldDB" id="A0A7Z0VNY6"/>
<gene>
    <name evidence="6" type="primary">pleD_4</name>
    <name evidence="6" type="ORF">CODIS_07130</name>
</gene>
<dbReference type="Pfam" id="PF00990">
    <property type="entry name" value="GGDEF"/>
    <property type="match status" value="1"/>
</dbReference>
<protein>
    <recommendedName>
        <fullName evidence="1">diguanylate cyclase</fullName>
        <ecNumber evidence="1">2.7.7.65</ecNumber>
    </recommendedName>
</protein>
<dbReference type="RefSeq" id="WP_069121327.1">
    <property type="nucleotide sequence ID" value="NZ_MARB01000003.1"/>
</dbReference>
<dbReference type="PANTHER" id="PTHR45138:SF9">
    <property type="entry name" value="DIGUANYLATE CYCLASE DGCM-RELATED"/>
    <property type="match status" value="1"/>
</dbReference>
<dbReference type="PANTHER" id="PTHR45138">
    <property type="entry name" value="REGULATORY COMPONENTS OF SENSORY TRANSDUCTION SYSTEM"/>
    <property type="match status" value="1"/>
</dbReference>
<dbReference type="CDD" id="cd00156">
    <property type="entry name" value="REC"/>
    <property type="match status" value="2"/>
</dbReference>